<gene>
    <name evidence="3" type="ORF">HJG60_013598</name>
</gene>
<keyword evidence="2" id="KW-1133">Transmembrane helix</keyword>
<dbReference type="AlphaFoldDB" id="A0A834E5W2"/>
<sequence>METHLPVPTLLLTRLPYLPLEDIKRLFCLNTYNTREGITLNINAIAFCPVGPTQPSQAIALQGPGVSMSAQCANHQPSLFLPPTQANGSPTAGLSTGAIVGILIVIFVLLLVVVDITCYFLNKCGLLMCIAVNLCGKAGPGAKGKDMEEGKAAFSKDESKEPIVEVRTEEERTPNHDGGKHTEPNETTPLTEPEKRPVEAKSECQETETKPAPAEVKTVPNDATQTKENESKA</sequence>
<comment type="caution">
    <text evidence="3">The sequence shown here is derived from an EMBL/GenBank/DDBJ whole genome shotgun (WGS) entry which is preliminary data.</text>
</comment>
<keyword evidence="2" id="KW-0812">Transmembrane</keyword>
<protein>
    <submittedName>
        <fullName evidence="3">Neural cell adhesion molecule 1</fullName>
    </submittedName>
</protein>
<evidence type="ECO:0000256" key="2">
    <source>
        <dbReference type="SAM" id="Phobius"/>
    </source>
</evidence>
<proteinExistence type="predicted"/>
<evidence type="ECO:0000313" key="3">
    <source>
        <dbReference type="EMBL" id="KAF6105056.1"/>
    </source>
</evidence>
<dbReference type="Proteomes" id="UP000664940">
    <property type="component" value="Unassembled WGS sequence"/>
</dbReference>
<keyword evidence="2" id="KW-0472">Membrane</keyword>
<reference evidence="3 4" key="1">
    <citation type="journal article" date="2020" name="Nature">
        <title>Six reference-quality genomes reveal evolution of bat adaptations.</title>
        <authorList>
            <person name="Jebb D."/>
            <person name="Huang Z."/>
            <person name="Pippel M."/>
            <person name="Hughes G.M."/>
            <person name="Lavrichenko K."/>
            <person name="Devanna P."/>
            <person name="Winkler S."/>
            <person name="Jermiin L.S."/>
            <person name="Skirmuntt E.C."/>
            <person name="Katzourakis A."/>
            <person name="Burkitt-Gray L."/>
            <person name="Ray D.A."/>
            <person name="Sullivan K.A.M."/>
            <person name="Roscito J.G."/>
            <person name="Kirilenko B.M."/>
            <person name="Davalos L.M."/>
            <person name="Corthals A.P."/>
            <person name="Power M.L."/>
            <person name="Jones G."/>
            <person name="Ransome R.D."/>
            <person name="Dechmann D.K.N."/>
            <person name="Locatelli A.G."/>
            <person name="Puechmaille S.J."/>
            <person name="Fedrigo O."/>
            <person name="Jarvis E.D."/>
            <person name="Hiller M."/>
            <person name="Vernes S.C."/>
            <person name="Myers E.W."/>
            <person name="Teeling E.C."/>
        </authorList>
    </citation>
    <scope>NUCLEOTIDE SEQUENCE [LARGE SCALE GENOMIC DNA]</scope>
    <source>
        <strain evidence="3">Bat1K_MPI-CBG_1</strain>
    </source>
</reference>
<organism evidence="3 4">
    <name type="scientific">Phyllostomus discolor</name>
    <name type="common">pale spear-nosed bat</name>
    <dbReference type="NCBI Taxonomy" id="89673"/>
    <lineage>
        <taxon>Eukaryota</taxon>
        <taxon>Metazoa</taxon>
        <taxon>Chordata</taxon>
        <taxon>Craniata</taxon>
        <taxon>Vertebrata</taxon>
        <taxon>Euteleostomi</taxon>
        <taxon>Mammalia</taxon>
        <taxon>Eutheria</taxon>
        <taxon>Laurasiatheria</taxon>
        <taxon>Chiroptera</taxon>
        <taxon>Yangochiroptera</taxon>
        <taxon>Phyllostomidae</taxon>
        <taxon>Phyllostominae</taxon>
        <taxon>Phyllostomus</taxon>
    </lineage>
</organism>
<name>A0A834E5W2_9CHIR</name>
<feature type="compositionally biased region" description="Basic and acidic residues" evidence="1">
    <location>
        <begin position="192"/>
        <end position="209"/>
    </location>
</feature>
<feature type="compositionally biased region" description="Basic and acidic residues" evidence="1">
    <location>
        <begin position="143"/>
        <end position="184"/>
    </location>
</feature>
<feature type="transmembrane region" description="Helical" evidence="2">
    <location>
        <begin position="98"/>
        <end position="121"/>
    </location>
</feature>
<evidence type="ECO:0000256" key="1">
    <source>
        <dbReference type="SAM" id="MobiDB-lite"/>
    </source>
</evidence>
<dbReference type="EMBL" id="JABVXQ010000006">
    <property type="protein sequence ID" value="KAF6105056.1"/>
    <property type="molecule type" value="Genomic_DNA"/>
</dbReference>
<evidence type="ECO:0000313" key="4">
    <source>
        <dbReference type="Proteomes" id="UP000664940"/>
    </source>
</evidence>
<accession>A0A834E5W2</accession>
<feature type="region of interest" description="Disordered" evidence="1">
    <location>
        <begin position="141"/>
        <end position="233"/>
    </location>
</feature>